<proteinExistence type="predicted"/>
<keyword evidence="2" id="KW-1185">Reference proteome</keyword>
<comment type="caution">
    <text evidence="1">The sequence shown here is derived from an EMBL/GenBank/DDBJ whole genome shotgun (WGS) entry which is preliminary data.</text>
</comment>
<accession>A0A024FVI7</accession>
<dbReference type="Proteomes" id="UP000053237">
    <property type="component" value="Unassembled WGS sequence"/>
</dbReference>
<sequence length="105" mass="11923">MFKHPMQAAQKSRIYCNFSRISIVVHQNLFKQSALVHSIFILCDILPLNRKVDLLATAKISESGHEVFSDINIGPPLQNLQLACSRLFDRRDHTFDPLAPFAFGL</sequence>
<protein>
    <submittedName>
        <fullName evidence="1">Uncharacterized protein</fullName>
    </submittedName>
</protein>
<reference evidence="1 2" key="1">
    <citation type="submission" date="2012-05" db="EMBL/GenBank/DDBJ databases">
        <title>Recombination and specialization in a pathogen metapopulation.</title>
        <authorList>
            <person name="Gardiner A."/>
            <person name="Kemen E."/>
            <person name="Schultz-Larsen T."/>
            <person name="MacLean D."/>
            <person name="Van Oosterhout C."/>
            <person name="Jones J.D.G."/>
        </authorList>
    </citation>
    <scope>NUCLEOTIDE SEQUENCE [LARGE SCALE GENOMIC DNA]</scope>
    <source>
        <strain evidence="1 2">Ac Nc2</strain>
    </source>
</reference>
<dbReference type="AlphaFoldDB" id="A0A024FVI7"/>
<name>A0A024FVI7_9STRA</name>
<organism evidence="1 2">
    <name type="scientific">Albugo candida</name>
    <dbReference type="NCBI Taxonomy" id="65357"/>
    <lineage>
        <taxon>Eukaryota</taxon>
        <taxon>Sar</taxon>
        <taxon>Stramenopiles</taxon>
        <taxon>Oomycota</taxon>
        <taxon>Peronosporomycetes</taxon>
        <taxon>Albuginales</taxon>
        <taxon>Albuginaceae</taxon>
        <taxon>Albugo</taxon>
    </lineage>
</organism>
<dbReference type="EMBL" id="CAIX01000513">
    <property type="protein sequence ID" value="CCI11026.1"/>
    <property type="molecule type" value="Genomic_DNA"/>
</dbReference>
<gene>
    <name evidence="1" type="ORF">BN9_122380</name>
</gene>
<dbReference type="InParanoid" id="A0A024FVI7"/>
<evidence type="ECO:0000313" key="1">
    <source>
        <dbReference type="EMBL" id="CCI11026.1"/>
    </source>
</evidence>
<evidence type="ECO:0000313" key="2">
    <source>
        <dbReference type="Proteomes" id="UP000053237"/>
    </source>
</evidence>